<evidence type="ECO:0000259" key="4">
    <source>
        <dbReference type="Pfam" id="PF01755"/>
    </source>
</evidence>
<dbReference type="Proteomes" id="UP000800200">
    <property type="component" value="Unassembled WGS sequence"/>
</dbReference>
<sequence length="385" mass="43606">MLRGRLLLVSALGAALLIFPFFTLYYSSFETTKPRVQYPSFLKLSNWLNVKNETLGFARIFAIGMPDRSDKRDAFSLAASLSGMQFEWMDGVDGAKVSNKALPDSWSKEQSNGTLGCWRAHMNVMQKIVKEQISTALLMEDDADWDIHIKSQLVEFARGSRYIQGQEARTTNSPYGDDWDLLWLGHCGARNREDLDQRYYIIHDDPTAVPQELWGWPRRQPNFTPPQLNGTFSRAMYKPVRGLCTFSYAVSLRGARRLLEDQALSGEALPSDRALNRLCTEPNIGAKCIVTYPSLIGSHKAAGSMLKDSDREDVNGFRKVGETWQIVFSTRLHLQSLMNSAAARIFKSQWPEKTMVKEIKEAVEIPRGEGVFVKKSEYKAFDRPG</sequence>
<protein>
    <submittedName>
        <fullName evidence="5">Glycosyltransferase family 25 protein</fullName>
    </submittedName>
</protein>
<dbReference type="Pfam" id="PF01755">
    <property type="entry name" value="Glyco_transf_25"/>
    <property type="match status" value="1"/>
</dbReference>
<evidence type="ECO:0000256" key="1">
    <source>
        <dbReference type="ARBA" id="ARBA00006721"/>
    </source>
</evidence>
<comment type="similarity">
    <text evidence="1">Belongs to the glycosyltransferase 25 family.</text>
</comment>
<dbReference type="CDD" id="cd06532">
    <property type="entry name" value="Glyco_transf_25"/>
    <property type="match status" value="1"/>
</dbReference>
<dbReference type="AlphaFoldDB" id="A0A6A6DMH4"/>
<dbReference type="InterPro" id="IPR002654">
    <property type="entry name" value="Glyco_trans_25"/>
</dbReference>
<dbReference type="PANTHER" id="PTHR10730">
    <property type="entry name" value="PROCOLLAGEN-LYSINE,2-OXOGLUTARATE 5-DIOXYGENASE/GLYCOSYLTRANSFERASE 25 FAMILY MEMBER"/>
    <property type="match status" value="1"/>
</dbReference>
<keyword evidence="6" id="KW-1185">Reference proteome</keyword>
<reference evidence="5" key="1">
    <citation type="journal article" date="2020" name="Stud. Mycol.">
        <title>101 Dothideomycetes genomes: a test case for predicting lifestyles and emergence of pathogens.</title>
        <authorList>
            <person name="Haridas S."/>
            <person name="Albert R."/>
            <person name="Binder M."/>
            <person name="Bloem J."/>
            <person name="Labutti K."/>
            <person name="Salamov A."/>
            <person name="Andreopoulos B."/>
            <person name="Baker S."/>
            <person name="Barry K."/>
            <person name="Bills G."/>
            <person name="Bluhm B."/>
            <person name="Cannon C."/>
            <person name="Castanera R."/>
            <person name="Culley D."/>
            <person name="Daum C."/>
            <person name="Ezra D."/>
            <person name="Gonzalez J."/>
            <person name="Henrissat B."/>
            <person name="Kuo A."/>
            <person name="Liang C."/>
            <person name="Lipzen A."/>
            <person name="Lutzoni F."/>
            <person name="Magnuson J."/>
            <person name="Mondo S."/>
            <person name="Nolan M."/>
            <person name="Ohm R."/>
            <person name="Pangilinan J."/>
            <person name="Park H.-J."/>
            <person name="Ramirez L."/>
            <person name="Alfaro M."/>
            <person name="Sun H."/>
            <person name="Tritt A."/>
            <person name="Yoshinaga Y."/>
            <person name="Zwiers L.-H."/>
            <person name="Turgeon B."/>
            <person name="Goodwin S."/>
            <person name="Spatafora J."/>
            <person name="Crous P."/>
            <person name="Grigoriev I."/>
        </authorList>
    </citation>
    <scope>NUCLEOTIDE SEQUENCE</scope>
    <source>
        <strain evidence="5">CBS 207.26</strain>
    </source>
</reference>
<accession>A0A6A6DMH4</accession>
<gene>
    <name evidence="5" type="ORF">K469DRAFT_716427</name>
</gene>
<dbReference type="OrthoDB" id="47375at2759"/>
<dbReference type="PANTHER" id="PTHR10730:SF53">
    <property type="entry name" value="GLYCOSYLTRANSFERASE 25 FAMILY MEMBER"/>
    <property type="match status" value="1"/>
</dbReference>
<evidence type="ECO:0000256" key="3">
    <source>
        <dbReference type="ARBA" id="ARBA00022679"/>
    </source>
</evidence>
<evidence type="ECO:0000256" key="2">
    <source>
        <dbReference type="ARBA" id="ARBA00022676"/>
    </source>
</evidence>
<organism evidence="5 6">
    <name type="scientific">Zopfia rhizophila CBS 207.26</name>
    <dbReference type="NCBI Taxonomy" id="1314779"/>
    <lineage>
        <taxon>Eukaryota</taxon>
        <taxon>Fungi</taxon>
        <taxon>Dikarya</taxon>
        <taxon>Ascomycota</taxon>
        <taxon>Pezizomycotina</taxon>
        <taxon>Dothideomycetes</taxon>
        <taxon>Dothideomycetes incertae sedis</taxon>
        <taxon>Zopfiaceae</taxon>
        <taxon>Zopfia</taxon>
    </lineage>
</organism>
<name>A0A6A6DMH4_9PEZI</name>
<dbReference type="GO" id="GO:0016740">
    <property type="term" value="F:transferase activity"/>
    <property type="evidence" value="ECO:0007669"/>
    <property type="project" value="UniProtKB-KW"/>
</dbReference>
<proteinExistence type="inferred from homology"/>
<keyword evidence="3 5" id="KW-0808">Transferase</keyword>
<dbReference type="EMBL" id="ML994667">
    <property type="protein sequence ID" value="KAF2179429.1"/>
    <property type="molecule type" value="Genomic_DNA"/>
</dbReference>
<keyword evidence="2" id="KW-0328">Glycosyltransferase</keyword>
<evidence type="ECO:0000313" key="6">
    <source>
        <dbReference type="Proteomes" id="UP000800200"/>
    </source>
</evidence>
<feature type="domain" description="Glycosyl transferase family 25" evidence="4">
    <location>
        <begin position="59"/>
        <end position="154"/>
    </location>
</feature>
<evidence type="ECO:0000313" key="5">
    <source>
        <dbReference type="EMBL" id="KAF2179429.1"/>
    </source>
</evidence>
<dbReference type="InterPro" id="IPR050757">
    <property type="entry name" value="Collagen_mod_GT25"/>
</dbReference>